<sequence length="319" mass="34634">MKENAIDVRLPAGTPEPPANEQPLIDCAIAEPSAFGLSRGPGAWRTTLLMARVTFREAARRKILWIAMLAGVAFLGFFWTALHFVLKHKTRQTSTVDFREGIVMMTMMVLYAGSMMTSLMAVLTSCDTLSGEIASGTIHAIATKPVERWCLVLGKWMGFVGMLTLYVLLIEGGSILISWLESGYRPPHGLAVLSLIWLQALVLLGVTMAASTRFSSLTSGAFSLGLYGVAFVGGWIEQFGSLQHVKACINLGILSSLIMPSDALWRRAAFKFQPPLLGTVGVTPFSGTLVPSNAMVVYAAFYALLVILLAQVLFSRRDL</sequence>
<dbReference type="EMBL" id="CP060394">
    <property type="protein sequence ID" value="QNI30456.1"/>
    <property type="molecule type" value="Genomic_DNA"/>
</dbReference>
<feature type="transmembrane region" description="Helical" evidence="1">
    <location>
        <begin position="156"/>
        <end position="177"/>
    </location>
</feature>
<accession>A0A7G8BD36</accession>
<dbReference type="GO" id="GO:0005886">
    <property type="term" value="C:plasma membrane"/>
    <property type="evidence" value="ECO:0007669"/>
    <property type="project" value="UniProtKB-SubCell"/>
</dbReference>
<dbReference type="PANTHER" id="PTHR43471:SF10">
    <property type="entry name" value="SLL1107 PROTEIN"/>
    <property type="match status" value="1"/>
</dbReference>
<keyword evidence="3" id="KW-1185">Reference proteome</keyword>
<feature type="transmembrane region" description="Helical" evidence="1">
    <location>
        <begin position="295"/>
        <end position="314"/>
    </location>
</feature>
<name>A0A7G8BD36_9BACT</name>
<evidence type="ECO:0000313" key="2">
    <source>
        <dbReference type="EMBL" id="QNI30456.1"/>
    </source>
</evidence>
<dbReference type="RefSeq" id="WP_186740362.1">
    <property type="nucleotide sequence ID" value="NZ_CP060394.1"/>
</dbReference>
<dbReference type="Proteomes" id="UP000515312">
    <property type="component" value="Chromosome"/>
</dbReference>
<feature type="transmembrane region" description="Helical" evidence="1">
    <location>
        <begin position="217"/>
        <end position="236"/>
    </location>
</feature>
<proteinExistence type="predicted"/>
<protein>
    <submittedName>
        <fullName evidence="2">ABC transporter permease</fullName>
    </submittedName>
</protein>
<evidence type="ECO:0000256" key="1">
    <source>
        <dbReference type="SAM" id="Phobius"/>
    </source>
</evidence>
<dbReference type="PANTHER" id="PTHR43471">
    <property type="entry name" value="ABC TRANSPORTER PERMEASE"/>
    <property type="match status" value="1"/>
</dbReference>
<dbReference type="Pfam" id="PF12679">
    <property type="entry name" value="ABC2_membrane_2"/>
    <property type="match status" value="1"/>
</dbReference>
<keyword evidence="1" id="KW-1133">Transmembrane helix</keyword>
<gene>
    <name evidence="2" type="ORF">H7849_14990</name>
</gene>
<dbReference type="KEGG" id="adin:H7849_14990"/>
<keyword evidence="1" id="KW-0812">Transmembrane</keyword>
<feature type="transmembrane region" description="Helical" evidence="1">
    <location>
        <begin position="102"/>
        <end position="123"/>
    </location>
</feature>
<dbReference type="GO" id="GO:0140359">
    <property type="term" value="F:ABC-type transporter activity"/>
    <property type="evidence" value="ECO:0007669"/>
    <property type="project" value="InterPro"/>
</dbReference>
<feature type="transmembrane region" description="Helical" evidence="1">
    <location>
        <begin position="189"/>
        <end position="210"/>
    </location>
</feature>
<dbReference type="AlphaFoldDB" id="A0A7G8BD36"/>
<organism evidence="2 3">
    <name type="scientific">Alloacidobacterium dinghuense</name>
    <dbReference type="NCBI Taxonomy" id="2763107"/>
    <lineage>
        <taxon>Bacteria</taxon>
        <taxon>Pseudomonadati</taxon>
        <taxon>Acidobacteriota</taxon>
        <taxon>Terriglobia</taxon>
        <taxon>Terriglobales</taxon>
        <taxon>Acidobacteriaceae</taxon>
        <taxon>Alloacidobacterium</taxon>
    </lineage>
</organism>
<feature type="transmembrane region" description="Helical" evidence="1">
    <location>
        <begin position="63"/>
        <end position="82"/>
    </location>
</feature>
<reference evidence="2 3" key="1">
    <citation type="submission" date="2020-08" db="EMBL/GenBank/DDBJ databases">
        <title>Edaphobacter telluris sp. nov. and Acidobacterium dinghuensis sp. nov., two acidobacteria isolated from forest soil.</title>
        <authorList>
            <person name="Fu J."/>
            <person name="Qiu L."/>
        </authorList>
    </citation>
    <scope>NUCLEOTIDE SEQUENCE [LARGE SCALE GENOMIC DNA]</scope>
    <source>
        <strain evidence="2">4Y35</strain>
    </source>
</reference>
<evidence type="ECO:0000313" key="3">
    <source>
        <dbReference type="Proteomes" id="UP000515312"/>
    </source>
</evidence>
<keyword evidence="1" id="KW-0472">Membrane</keyword>